<proteinExistence type="inferred from homology"/>
<dbReference type="EMBL" id="JABWAD010000030">
    <property type="protein sequence ID" value="KAF6069746.1"/>
    <property type="molecule type" value="Genomic_DNA"/>
</dbReference>
<organism evidence="6 8">
    <name type="scientific">Candida albicans</name>
    <name type="common">Yeast</name>
    <dbReference type="NCBI Taxonomy" id="5476"/>
    <lineage>
        <taxon>Eukaryota</taxon>
        <taxon>Fungi</taxon>
        <taxon>Dikarya</taxon>
        <taxon>Ascomycota</taxon>
        <taxon>Saccharomycotina</taxon>
        <taxon>Pichiomycetes</taxon>
        <taxon>Debaryomycetaceae</taxon>
        <taxon>Candida/Lodderomyces clade</taxon>
        <taxon>Candida</taxon>
    </lineage>
</organism>
<comment type="similarity">
    <text evidence="1">Belongs to the SWC5 family.</text>
</comment>
<evidence type="ECO:0000256" key="1">
    <source>
        <dbReference type="ARBA" id="ARBA00010465"/>
    </source>
</evidence>
<sequence>MSKQNIDKSTEHSAGENALSEKNHTIESNKNNIDSEEDDEEDEDYDPEKKNEAENEGGVSSDEEEDNDQYKDGKTSKIPDYSTIESSTSQVKTRSQRLHEKLSNQSRFIGNFEVDSKTGLVKDQSNIDVNSIFENLKNGSPSIDNSEELNIDSEKTANSQQQQKQQSNIEENELQGPKQIKIQINYTFAGKLITETKYVDENSQEAKAYLNSTSNISSNNSNEDIPYRRSQVKVIRTDPVTNETKELRIKLKRPSLIDRFLSINGNSKKMKLSTLEKSRLDWASFVDKRNINEELKIHNKAGYLDKQDFINRMNSKRDDLYLQAKEKEKIRKQQLLQK</sequence>
<dbReference type="InterPro" id="IPR011421">
    <property type="entry name" value="BCNT-C"/>
</dbReference>
<dbReference type="Proteomes" id="UP000536275">
    <property type="component" value="Unassembled WGS sequence"/>
</dbReference>
<dbReference type="PANTHER" id="PTHR48407:SF1">
    <property type="entry name" value="CRANIOFACIAL DEVELOPMENT PROTEIN 1"/>
    <property type="match status" value="1"/>
</dbReference>
<dbReference type="PROSITE" id="PS51279">
    <property type="entry name" value="BCNT_C"/>
    <property type="match status" value="1"/>
</dbReference>
<evidence type="ECO:0000313" key="8">
    <source>
        <dbReference type="Proteomes" id="UP000536275"/>
    </source>
</evidence>
<feature type="compositionally biased region" description="Acidic residues" evidence="4">
    <location>
        <begin position="34"/>
        <end position="46"/>
    </location>
</feature>
<dbReference type="PANTHER" id="PTHR48407">
    <property type="entry name" value="CRANIOFACIAL DEVELOPMENT PROTEIN 1"/>
    <property type="match status" value="1"/>
</dbReference>
<feature type="compositionally biased region" description="Basic and acidic residues" evidence="4">
    <location>
        <begin position="68"/>
        <end position="77"/>
    </location>
</feature>
<accession>A0A8H6F4M9</accession>
<evidence type="ECO:0000313" key="6">
    <source>
        <dbReference type="EMBL" id="KAF6069746.1"/>
    </source>
</evidence>
<dbReference type="Pfam" id="PF07572">
    <property type="entry name" value="BCNT"/>
    <property type="match status" value="1"/>
</dbReference>
<protein>
    <recommendedName>
        <fullName evidence="2">SWR1-complex protein 5</fullName>
    </recommendedName>
</protein>
<feature type="region of interest" description="Disordered" evidence="4">
    <location>
        <begin position="1"/>
        <end position="102"/>
    </location>
</feature>
<evidence type="ECO:0000256" key="2">
    <source>
        <dbReference type="ARBA" id="ARBA00019138"/>
    </source>
</evidence>
<comment type="function">
    <text evidence="3">Component of the SWR1 complex which mediates the ATP-dependent exchange of histone H2A for the H2A variant HZT1 leading to transcriptional regulation of selected genes by chromatin remodeling. Involved in chromosome stability.</text>
</comment>
<gene>
    <name evidence="7" type="ORF">FOB64_001797</name>
    <name evidence="6" type="ORF">FOB64_002825</name>
</gene>
<evidence type="ECO:0000256" key="4">
    <source>
        <dbReference type="SAM" id="MobiDB-lite"/>
    </source>
</evidence>
<reference evidence="6 8" key="1">
    <citation type="submission" date="2020-03" db="EMBL/GenBank/DDBJ databases">
        <title>FDA dAtabase for Regulatory Grade micrObial Sequences (FDA-ARGOS): Supporting development and validation of Infectious Disease Dx tests.</title>
        <authorList>
            <person name="Campos J."/>
            <person name="Goldberg B."/>
            <person name="Tallon L."/>
            <person name="Sadzewicz L."/>
            <person name="Vavikolanu K."/>
            <person name="Mehta A."/>
            <person name="Aluvathingal J."/>
            <person name="Nadendla S."/>
            <person name="Nandy P."/>
            <person name="Geyer C."/>
            <person name="Yan Y."/>
            <person name="Sichtig H."/>
        </authorList>
    </citation>
    <scope>NUCLEOTIDE SEQUENCE [LARGE SCALE GENOMIC DNA]</scope>
    <source>
        <strain evidence="6 8">FDAARGOS_656</strain>
    </source>
</reference>
<dbReference type="InterPro" id="IPR027124">
    <property type="entry name" value="Swc5/CFDP1/2"/>
</dbReference>
<evidence type="ECO:0000256" key="3">
    <source>
        <dbReference type="ARBA" id="ARBA00025222"/>
    </source>
</evidence>
<feature type="domain" description="BCNT-C" evidence="5">
    <location>
        <begin position="251"/>
        <end position="331"/>
    </location>
</feature>
<feature type="region of interest" description="Disordered" evidence="4">
    <location>
        <begin position="153"/>
        <end position="174"/>
    </location>
</feature>
<dbReference type="GO" id="GO:0000812">
    <property type="term" value="C:Swr1 complex"/>
    <property type="evidence" value="ECO:0007669"/>
    <property type="project" value="TreeGrafter"/>
</dbReference>
<comment type="caution">
    <text evidence="6">The sequence shown here is derived from an EMBL/GenBank/DDBJ whole genome shotgun (WGS) entry which is preliminary data.</text>
</comment>
<dbReference type="AlphaFoldDB" id="A0A8H6F4M9"/>
<feature type="compositionally biased region" description="Polar residues" evidence="4">
    <location>
        <begin position="83"/>
        <end position="93"/>
    </location>
</feature>
<evidence type="ECO:0000313" key="7">
    <source>
        <dbReference type="EMBL" id="KAF6070702.1"/>
    </source>
</evidence>
<dbReference type="EMBL" id="JABWAD010000022">
    <property type="protein sequence ID" value="KAF6070702.1"/>
    <property type="molecule type" value="Genomic_DNA"/>
</dbReference>
<name>A0A8H6F4M9_CANAX</name>
<evidence type="ECO:0000259" key="5">
    <source>
        <dbReference type="PROSITE" id="PS51279"/>
    </source>
</evidence>
<feature type="compositionally biased region" description="Basic and acidic residues" evidence="4">
    <location>
        <begin position="1"/>
        <end position="27"/>
    </location>
</feature>